<accession>A0A6A6ZC86</accession>
<dbReference type="PRINTS" id="PR00385">
    <property type="entry name" value="P450"/>
</dbReference>
<dbReference type="SUPFAM" id="SSF48264">
    <property type="entry name" value="Cytochrome P450"/>
    <property type="match status" value="1"/>
</dbReference>
<dbReference type="PANTHER" id="PTHR24287:SF17">
    <property type="entry name" value="P450, PUTATIVE (EUROFUNG)-RELATED"/>
    <property type="match status" value="1"/>
</dbReference>
<dbReference type="GO" id="GO:0016712">
    <property type="term" value="F:oxidoreductase activity, acting on paired donors, with incorporation or reduction of molecular oxygen, reduced flavin or flavoprotein as one donor, and incorporation of one atom of oxygen"/>
    <property type="evidence" value="ECO:0007669"/>
    <property type="project" value="InterPro"/>
</dbReference>
<protein>
    <submittedName>
        <fullName evidence="11">Cytochrome P450</fullName>
    </submittedName>
</protein>
<keyword evidence="12" id="KW-1185">Reference proteome</keyword>
<organism evidence="11 12">
    <name type="scientific">Ophiobolus disseminans</name>
    <dbReference type="NCBI Taxonomy" id="1469910"/>
    <lineage>
        <taxon>Eukaryota</taxon>
        <taxon>Fungi</taxon>
        <taxon>Dikarya</taxon>
        <taxon>Ascomycota</taxon>
        <taxon>Pezizomycotina</taxon>
        <taxon>Dothideomycetes</taxon>
        <taxon>Pleosporomycetidae</taxon>
        <taxon>Pleosporales</taxon>
        <taxon>Pleosporineae</taxon>
        <taxon>Phaeosphaeriaceae</taxon>
        <taxon>Ophiobolus</taxon>
    </lineage>
</organism>
<reference evidence="11" key="1">
    <citation type="journal article" date="2020" name="Stud. Mycol.">
        <title>101 Dothideomycetes genomes: a test case for predicting lifestyles and emergence of pathogens.</title>
        <authorList>
            <person name="Haridas S."/>
            <person name="Albert R."/>
            <person name="Binder M."/>
            <person name="Bloem J."/>
            <person name="Labutti K."/>
            <person name="Salamov A."/>
            <person name="Andreopoulos B."/>
            <person name="Baker S."/>
            <person name="Barry K."/>
            <person name="Bills G."/>
            <person name="Bluhm B."/>
            <person name="Cannon C."/>
            <person name="Castanera R."/>
            <person name="Culley D."/>
            <person name="Daum C."/>
            <person name="Ezra D."/>
            <person name="Gonzalez J."/>
            <person name="Henrissat B."/>
            <person name="Kuo A."/>
            <person name="Liang C."/>
            <person name="Lipzen A."/>
            <person name="Lutzoni F."/>
            <person name="Magnuson J."/>
            <person name="Mondo S."/>
            <person name="Nolan M."/>
            <person name="Ohm R."/>
            <person name="Pangilinan J."/>
            <person name="Park H.-J."/>
            <person name="Ramirez L."/>
            <person name="Alfaro M."/>
            <person name="Sun H."/>
            <person name="Tritt A."/>
            <person name="Yoshinaga Y."/>
            <person name="Zwiers L.-H."/>
            <person name="Turgeon B."/>
            <person name="Goodwin S."/>
            <person name="Spatafora J."/>
            <person name="Crous P."/>
            <person name="Grigoriev I."/>
        </authorList>
    </citation>
    <scope>NUCLEOTIDE SEQUENCE</scope>
    <source>
        <strain evidence="11">CBS 113818</strain>
    </source>
</reference>
<evidence type="ECO:0000256" key="5">
    <source>
        <dbReference type="ARBA" id="ARBA00023002"/>
    </source>
</evidence>
<comment type="cofactor">
    <cofactor evidence="1 8">
        <name>heme</name>
        <dbReference type="ChEBI" id="CHEBI:30413"/>
    </cofactor>
</comment>
<dbReference type="InterPro" id="IPR047146">
    <property type="entry name" value="Cyt_P450_E_CYP52_fungi"/>
</dbReference>
<dbReference type="InterPro" id="IPR002974">
    <property type="entry name" value="Cyt_P450_E_CYP52_ascomycetes"/>
</dbReference>
<evidence type="ECO:0000256" key="9">
    <source>
        <dbReference type="RuleBase" id="RU000461"/>
    </source>
</evidence>
<evidence type="ECO:0000313" key="12">
    <source>
        <dbReference type="Proteomes" id="UP000799424"/>
    </source>
</evidence>
<keyword evidence="10" id="KW-0812">Transmembrane</keyword>
<dbReference type="PRINTS" id="PR00464">
    <property type="entry name" value="EP450II"/>
</dbReference>
<dbReference type="InterPro" id="IPR001128">
    <property type="entry name" value="Cyt_P450"/>
</dbReference>
<evidence type="ECO:0000256" key="7">
    <source>
        <dbReference type="ARBA" id="ARBA00023033"/>
    </source>
</evidence>
<evidence type="ECO:0000256" key="4">
    <source>
        <dbReference type="ARBA" id="ARBA00022723"/>
    </source>
</evidence>
<evidence type="ECO:0000313" key="11">
    <source>
        <dbReference type="EMBL" id="KAF2818630.1"/>
    </source>
</evidence>
<keyword evidence="3 8" id="KW-0349">Heme</keyword>
<comment type="similarity">
    <text evidence="2 9">Belongs to the cytochrome P450 family.</text>
</comment>
<dbReference type="InterPro" id="IPR002402">
    <property type="entry name" value="Cyt_P450_E_grp-II"/>
</dbReference>
<proteinExistence type="inferred from homology"/>
<dbReference type="Proteomes" id="UP000799424">
    <property type="component" value="Unassembled WGS sequence"/>
</dbReference>
<evidence type="ECO:0000256" key="8">
    <source>
        <dbReference type="PIRSR" id="PIRSR602402-1"/>
    </source>
</evidence>
<dbReference type="InterPro" id="IPR036396">
    <property type="entry name" value="Cyt_P450_sf"/>
</dbReference>
<feature type="transmembrane region" description="Helical" evidence="10">
    <location>
        <begin position="6"/>
        <end position="22"/>
    </location>
</feature>
<keyword evidence="7 9" id="KW-0503">Monooxygenase</keyword>
<dbReference type="PRINTS" id="PR01239">
    <property type="entry name" value="EP450IICYP52"/>
</dbReference>
<sequence>MYKHTITSALAGLVLLLLHLYYRQRQRNVAARKNGYGPVVKHWTKEPFLAFDFQMAMHTEIPILYRNHRKRGHTFQPRALMGGSTILTIAPANLRAISTGKDWGIESMRLPGMDYFCGRGMLTTDGELWNHSRKLWKPTFAKDNLLDLAFLSQQVDNLLADLPADGTSTDLQPPLYTMFLNTSIVFLLGIDPTAGSDGAPHTPTEFITAFHDAMYYTMFRMLLGKAWCLVPQKKYLYACKVAHSYLDYYVDQVLDGGSRSTKTRSLLSTLAHQTNDRVYIRDQILQGMMASQETISTLIGNACFLLSRNPQYWQELRGAAQDPRNSELNFDTLLDFKITRNILFETLRLFPVFPIMQRIALQDVTLPEGGAANQDLPVFAPKGTVVTMSWYALHRDPSVFGDDVESFRPERWESINPSQWEFMGFGGGNRACMGQQKVLVEAAYVLMRFAQRYERLESRDSRAWEGELKLTCQSKHGCKVALYCE</sequence>
<dbReference type="GO" id="GO:0005506">
    <property type="term" value="F:iron ion binding"/>
    <property type="evidence" value="ECO:0007669"/>
    <property type="project" value="InterPro"/>
</dbReference>
<dbReference type="PANTHER" id="PTHR24287">
    <property type="entry name" value="P450, PUTATIVE (EUROFUNG)-RELATED"/>
    <property type="match status" value="1"/>
</dbReference>
<keyword evidence="10" id="KW-1133">Transmembrane helix</keyword>
<dbReference type="InterPro" id="IPR017972">
    <property type="entry name" value="Cyt_P450_CS"/>
</dbReference>
<evidence type="ECO:0000256" key="1">
    <source>
        <dbReference type="ARBA" id="ARBA00001971"/>
    </source>
</evidence>
<dbReference type="PROSITE" id="PS00086">
    <property type="entry name" value="CYTOCHROME_P450"/>
    <property type="match status" value="1"/>
</dbReference>
<evidence type="ECO:0000256" key="3">
    <source>
        <dbReference type="ARBA" id="ARBA00022617"/>
    </source>
</evidence>
<feature type="binding site" description="axial binding residue" evidence="8">
    <location>
        <position position="432"/>
    </location>
    <ligand>
        <name>heme</name>
        <dbReference type="ChEBI" id="CHEBI:30413"/>
    </ligand>
    <ligandPart>
        <name>Fe</name>
        <dbReference type="ChEBI" id="CHEBI:18248"/>
    </ligandPart>
</feature>
<keyword evidence="5 9" id="KW-0560">Oxidoreductase</keyword>
<keyword evidence="4 8" id="KW-0479">Metal-binding</keyword>
<dbReference type="Pfam" id="PF00067">
    <property type="entry name" value="p450"/>
    <property type="match status" value="1"/>
</dbReference>
<evidence type="ECO:0000256" key="10">
    <source>
        <dbReference type="SAM" id="Phobius"/>
    </source>
</evidence>
<dbReference type="EMBL" id="MU006250">
    <property type="protein sequence ID" value="KAF2818630.1"/>
    <property type="molecule type" value="Genomic_DNA"/>
</dbReference>
<dbReference type="AlphaFoldDB" id="A0A6A6ZC86"/>
<evidence type="ECO:0000256" key="6">
    <source>
        <dbReference type="ARBA" id="ARBA00023004"/>
    </source>
</evidence>
<evidence type="ECO:0000256" key="2">
    <source>
        <dbReference type="ARBA" id="ARBA00010617"/>
    </source>
</evidence>
<keyword evidence="6 8" id="KW-0408">Iron</keyword>
<name>A0A6A6ZC86_9PLEO</name>
<dbReference type="Gene3D" id="1.10.630.10">
    <property type="entry name" value="Cytochrome P450"/>
    <property type="match status" value="1"/>
</dbReference>
<gene>
    <name evidence="11" type="ORF">CC86DRAFT_363990</name>
</gene>
<dbReference type="OrthoDB" id="1470350at2759"/>
<dbReference type="GO" id="GO:0020037">
    <property type="term" value="F:heme binding"/>
    <property type="evidence" value="ECO:0007669"/>
    <property type="project" value="InterPro"/>
</dbReference>
<keyword evidence="10" id="KW-0472">Membrane</keyword>